<dbReference type="PANTHER" id="PTHR43941:SF1">
    <property type="entry name" value="STRUCTURAL MAINTENANCE OF CHROMOSOMES PROTEIN 2"/>
    <property type="match status" value="1"/>
</dbReference>
<evidence type="ECO:0000256" key="7">
    <source>
        <dbReference type="SAM" id="MobiDB-lite"/>
    </source>
</evidence>
<evidence type="ECO:0000313" key="8">
    <source>
        <dbReference type="EMBL" id="CAB5514137.1"/>
    </source>
</evidence>
<feature type="coiled-coil region" evidence="6">
    <location>
        <begin position="427"/>
        <end position="461"/>
    </location>
</feature>
<organismHost>
    <name type="scientific">Microtus agrestis</name>
    <name type="common">Short-tailed field vole</name>
    <dbReference type="NCBI Taxonomy" id="29092"/>
</organismHost>
<dbReference type="GO" id="GO:0016032">
    <property type="term" value="P:viral process"/>
    <property type="evidence" value="ECO:0007669"/>
    <property type="project" value="InterPro"/>
</dbReference>
<feature type="coiled-coil region" evidence="6">
    <location>
        <begin position="1077"/>
        <end position="1139"/>
    </location>
</feature>
<comment type="subunit">
    <text evidence="5">Interacts (via N-terminus) with protein A26.</text>
</comment>
<comment type="subcellular location">
    <subcellularLocation>
        <location evidence="1">Virion</location>
    </subcellularLocation>
</comment>
<evidence type="ECO:0000256" key="5">
    <source>
        <dbReference type="ARBA" id="ARBA00044026"/>
    </source>
</evidence>
<dbReference type="EMBL" id="LR812035">
    <property type="protein sequence ID" value="CAB5514137.1"/>
    <property type="molecule type" value="Genomic_DNA"/>
</dbReference>
<organismHost>
    <name type="scientific">Apodemus sylvaticus</name>
    <name type="common">European woodmouse</name>
    <dbReference type="NCBI Taxonomy" id="10129"/>
</organismHost>
<feature type="coiled-coil region" evidence="6">
    <location>
        <begin position="500"/>
        <end position="527"/>
    </location>
</feature>
<dbReference type="Proteomes" id="UP000509403">
    <property type="component" value="Segment"/>
</dbReference>
<sequence>MEVTNLIEKCTKHSKDFAIEVEKLWNDELSSESGLSRKTRNVIRNILRDITKSLTTDKKSKCFRILERSTINGAPIKDVYKTIFNNGVDVESRINTTGKYVLFTVMTYAAAELRLIKSDEIFALLSRFFNMICDIHRKYGCGNMFVGIPAALINLLEIDHINKLFSVFSTRYDAKTYLYTEYFLFLNINHYLVSGSELFINVAYGPASFSSPISVPDYIMEALTFKACDHIMKSGDLKYTYAFTKKVKDLFNTKSDSVYQYVRLNEMSYDGVSEDTDDDDEVFAILNLSIDSSVDRYRNRVLLLTPEVASLRKEYSEAEPDYKYLMDEEVPAYDKHLPKPITNTGIEEPHATGGDKEEQQQQQQQQQQPVKVVQSQPDDGITPYNPLEDPNYVPTITRTVLGIADYQLVINKLIEWLDKCEEECGNGGEYKTELEEAKRKLTELNTELSDKLSKIRTLERDSVYKTERIDRLTKEIKELRDIQNGTDDGSDSSEIDKKTIRELRESLDREREMRSELEKELDTIRDGKVDGSCQRELELSRMWLKQRDDDLRVEIDKRRNVEWELSRLRRDIKECDKYKEDLDKAKTTINNYVNRISTLESEIAKYQQDRDTLSIVRRELEEERRRVRDLESRLDECTRNQEDTQEVDALRSRIRELENKLADCIESGGGNLTEISRLQSRISDLERQLSECRGNTTEINRLQSRISDLERQLNDCRRNNENNADTEREMQRLRNRITDLERQLSDCRRNNESNADMEREMQRLRDRIMDLDRQLNECKRNGNGTSSEEVNRLKTRIRDLERSLEICSKDESELYSAYKTELGRAREQISNLQESLRRERESDKTDSYYRRELTRERNKIVELEKELNKCFDTNHAKYIDEINSKKTRISDLERQLAACKSNGGSNGDMDQYKREIESLKRELAECRRGNNGSHSDCKYYDEEAREEVKRLRQELTQLHEDLKRARESDKNDSYYKRELERQRVKVIEVEKELERYFDDRRLEECKRHGDEMLRKIADLEKKLRDGGNGNGGNGCTSSCEFERKRIAVLEAEVRKSMETIKAFEKFMEFDRLQKDCADKLDREKERRMKAERDLEREIARKNCGGNPCERELESERSNVKRLEYQLDAEKEKVKFYKRELERDRYLSSRYLTSSSDPDEKPLPNYTFPRIEVAPLTTADTEPKPVEVVPPSSTDVTEPISSGVTPSVDADPEHPQLSEYQTSVSQVAVTPPPKPETPQISEYQEHNELYSASNNTVDNVFSELAYLDNLDNLDDIDKYLLNNIRPEKTV</sequence>
<keyword evidence="6" id="KW-0175">Coiled coil</keyword>
<gene>
    <name evidence="8" type="primary">Ati</name>
</gene>
<organismHost>
    <name type="scientific">Mus musculus</name>
    <name type="common">Mouse</name>
    <dbReference type="NCBI Taxonomy" id="10090"/>
</organismHost>
<comment type="similarity">
    <text evidence="4">Belongs to the poxviridae A25 protein family.</text>
</comment>
<dbReference type="GO" id="GO:0044423">
    <property type="term" value="C:virion component"/>
    <property type="evidence" value="ECO:0007669"/>
    <property type="project" value="UniProtKB-KW"/>
</dbReference>
<dbReference type="PANTHER" id="PTHR43941">
    <property type="entry name" value="STRUCTURAL MAINTENANCE OF CHROMOSOMES PROTEIN 2"/>
    <property type="match status" value="1"/>
</dbReference>
<organismHost>
    <name type="scientific">Homo sapiens</name>
    <name type="common">Human</name>
    <dbReference type="NCBI Taxonomy" id="9606"/>
</organismHost>
<feature type="coiled-coil region" evidence="6">
    <location>
        <begin position="568"/>
        <end position="1022"/>
    </location>
</feature>
<evidence type="ECO:0000256" key="2">
    <source>
        <dbReference type="ARBA" id="ARBA00022844"/>
    </source>
</evidence>
<comment type="function">
    <text evidence="3">Structural protein that forms a matrix surrounding the mature virion (MV) through interaction with protein A26. Presence of protein A25 in the virion structurally prevents direct virus-cell fusion mechanism.</text>
</comment>
<dbReference type="InterPro" id="IPR007596">
    <property type="entry name" value="Pox_A_type_inc"/>
</dbReference>
<organism evidence="8">
    <name type="scientific">Cowpox virus</name>
    <name type="common">CPV</name>
    <dbReference type="NCBI Taxonomy" id="10243"/>
    <lineage>
        <taxon>Viruses</taxon>
        <taxon>Varidnaviria</taxon>
        <taxon>Bamfordvirae</taxon>
        <taxon>Nucleocytoviricota</taxon>
        <taxon>Pokkesviricetes</taxon>
        <taxon>Chitovirales</taxon>
        <taxon>Poxviridae</taxon>
        <taxon>Chordopoxvirinae</taxon>
        <taxon>Orthopoxvirus</taxon>
        <taxon>Orthopoxvirus cowpox</taxon>
    </lineage>
</organism>
<feature type="region of interest" description="Disordered" evidence="7">
    <location>
        <begin position="1174"/>
        <end position="1238"/>
    </location>
</feature>
<dbReference type="Gene3D" id="1.10.287.1490">
    <property type="match status" value="1"/>
</dbReference>
<evidence type="ECO:0000256" key="4">
    <source>
        <dbReference type="ARBA" id="ARBA00043994"/>
    </source>
</evidence>
<feature type="compositionally biased region" description="Polar residues" evidence="7">
    <location>
        <begin position="1191"/>
        <end position="1204"/>
    </location>
</feature>
<name>A0A6J7ZC45_COWPX</name>
<reference evidence="8" key="1">
    <citation type="submission" date="2020-05" db="EMBL/GenBank/DDBJ databases">
        <authorList>
            <consortium name="IVD NGS Lab"/>
        </authorList>
    </citation>
    <scope>NUCLEOTIDE SEQUENCE [LARGE SCALE GENOMIC DNA]</scope>
    <source>
        <strain evidence="8">GerMygEK 938/17</strain>
    </source>
</reference>
<organismHost>
    <name type="scientific">Felis catus</name>
    <name type="common">Cat</name>
    <name type="synonym">Felis silvestris catus</name>
    <dbReference type="NCBI Taxonomy" id="9685"/>
</organismHost>
<evidence type="ECO:0000256" key="3">
    <source>
        <dbReference type="ARBA" id="ARBA00043934"/>
    </source>
</evidence>
<proteinExistence type="inferred from homology"/>
<evidence type="ECO:0000256" key="6">
    <source>
        <dbReference type="SAM" id="Coils"/>
    </source>
</evidence>
<evidence type="ECO:0000256" key="1">
    <source>
        <dbReference type="ARBA" id="ARBA00004328"/>
    </source>
</evidence>
<feature type="region of interest" description="Disordered" evidence="7">
    <location>
        <begin position="335"/>
        <end position="392"/>
    </location>
</feature>
<feature type="compositionally biased region" description="Polar residues" evidence="7">
    <location>
        <begin position="1217"/>
        <end position="1227"/>
    </location>
</feature>
<feature type="compositionally biased region" description="Basic and acidic residues" evidence="7">
    <location>
        <begin position="347"/>
        <end position="359"/>
    </location>
</feature>
<protein>
    <submittedName>
        <fullName evidence="8">Ati</fullName>
    </submittedName>
</protein>
<accession>A0A6J7ZC45</accession>
<organismHost>
    <name type="scientific">Loxodonta africana</name>
    <name type="common">African elephant</name>
    <dbReference type="NCBI Taxonomy" id="9785"/>
</organismHost>
<organismHost>
    <name type="scientific">Bos taurus</name>
    <name type="common">Bovine</name>
    <dbReference type="NCBI Taxonomy" id="9913"/>
</organismHost>
<keyword evidence="2" id="KW-0946">Virion</keyword>
<dbReference type="Gene3D" id="1.20.58.130">
    <property type="match status" value="1"/>
</dbReference>
<organismHost>
    <name type="scientific">Myodes glareolus</name>
    <name type="common">Bank vole</name>
    <name type="synonym">Clethrionomys glareolus</name>
    <dbReference type="NCBI Taxonomy" id="447135"/>
</organismHost>
<dbReference type="Pfam" id="PF04508">
    <property type="entry name" value="Pox_A_type_inc"/>
    <property type="match status" value="10"/>
</dbReference>
<dbReference type="SUPFAM" id="SSF90257">
    <property type="entry name" value="Myosin rod fragments"/>
    <property type="match status" value="1"/>
</dbReference>